<reference evidence="1 2" key="1">
    <citation type="journal article" date="2013" name="Curr. Biol.">
        <title>The Genome of the Foraminiferan Reticulomyxa filosa.</title>
        <authorList>
            <person name="Glockner G."/>
            <person name="Hulsmann N."/>
            <person name="Schleicher M."/>
            <person name="Noegel A.A."/>
            <person name="Eichinger L."/>
            <person name="Gallinger C."/>
            <person name="Pawlowski J."/>
            <person name="Sierra R."/>
            <person name="Euteneuer U."/>
            <person name="Pillet L."/>
            <person name="Moustafa A."/>
            <person name="Platzer M."/>
            <person name="Groth M."/>
            <person name="Szafranski K."/>
            <person name="Schliwa M."/>
        </authorList>
    </citation>
    <scope>NUCLEOTIDE SEQUENCE [LARGE SCALE GENOMIC DNA]</scope>
</reference>
<dbReference type="EMBL" id="ASPP01004984">
    <property type="protein sequence ID" value="ETO31363.1"/>
    <property type="molecule type" value="Genomic_DNA"/>
</dbReference>
<comment type="caution">
    <text evidence="1">The sequence shown here is derived from an EMBL/GenBank/DDBJ whole genome shotgun (WGS) entry which is preliminary data.</text>
</comment>
<gene>
    <name evidence="1" type="ORF">RFI_05759</name>
</gene>
<protein>
    <submittedName>
        <fullName evidence="1">Uncharacterized protein</fullName>
    </submittedName>
</protein>
<dbReference type="AlphaFoldDB" id="X6NZS5"/>
<evidence type="ECO:0000313" key="1">
    <source>
        <dbReference type="EMBL" id="ETO31363.1"/>
    </source>
</evidence>
<keyword evidence="2" id="KW-1185">Reference proteome</keyword>
<name>X6NZS5_RETFI</name>
<sequence>MYGNVDQCAVAGRLHSDIFLTVWTVTSNWDSSRNGVYGRFCTTYGWCDSGAFRIDSSTSYSYNTWKKFQDPHVLAFIDNEFIVSYSIYDSATGSTNVYIQELVVETDYQQDWWASHPEAKYGIIAGMIILGLLCLISVICCCVRKNKKKSFQTAVQIQHQITDDNKKKNSVNKFETKNNLFADIELHEDPTQTVNNSVFTSRSTSPRAPALKSYSPENDVSLFCLRQGKKGQTKLILPLLLFTF</sequence>
<dbReference type="Proteomes" id="UP000023152">
    <property type="component" value="Unassembled WGS sequence"/>
</dbReference>
<accession>X6NZS5</accession>
<proteinExistence type="predicted"/>
<organism evidence="1 2">
    <name type="scientific">Reticulomyxa filosa</name>
    <dbReference type="NCBI Taxonomy" id="46433"/>
    <lineage>
        <taxon>Eukaryota</taxon>
        <taxon>Sar</taxon>
        <taxon>Rhizaria</taxon>
        <taxon>Retaria</taxon>
        <taxon>Foraminifera</taxon>
        <taxon>Monothalamids</taxon>
        <taxon>Reticulomyxidae</taxon>
        <taxon>Reticulomyxa</taxon>
    </lineage>
</organism>
<evidence type="ECO:0000313" key="2">
    <source>
        <dbReference type="Proteomes" id="UP000023152"/>
    </source>
</evidence>